<evidence type="ECO:0000256" key="1">
    <source>
        <dbReference type="ARBA" id="ARBA00004917"/>
    </source>
</evidence>
<evidence type="ECO:0000256" key="6">
    <source>
        <dbReference type="ARBA" id="ARBA00048785"/>
    </source>
</evidence>
<dbReference type="HAMAP" id="MF_00178">
    <property type="entry name" value="Lumazine_synth"/>
    <property type="match status" value="1"/>
</dbReference>
<keyword evidence="9" id="KW-0732">Signal</keyword>
<dbReference type="EMBL" id="HBGS01032682">
    <property type="protein sequence ID" value="CAD9434019.1"/>
    <property type="molecule type" value="Transcribed_RNA"/>
</dbReference>
<proteinExistence type="inferred from homology"/>
<comment type="catalytic activity">
    <reaction evidence="6 7">
        <text>(2S)-2-hydroxy-3-oxobutyl phosphate + 5-amino-6-(D-ribitylamino)uracil = 6,7-dimethyl-8-(1-D-ribityl)lumazine + phosphate + 2 H2O + H(+)</text>
        <dbReference type="Rhea" id="RHEA:26152"/>
        <dbReference type="ChEBI" id="CHEBI:15377"/>
        <dbReference type="ChEBI" id="CHEBI:15378"/>
        <dbReference type="ChEBI" id="CHEBI:15934"/>
        <dbReference type="ChEBI" id="CHEBI:43474"/>
        <dbReference type="ChEBI" id="CHEBI:58201"/>
        <dbReference type="ChEBI" id="CHEBI:58830"/>
        <dbReference type="EC" id="2.5.1.78"/>
    </reaction>
</comment>
<evidence type="ECO:0000256" key="9">
    <source>
        <dbReference type="SAM" id="SignalP"/>
    </source>
</evidence>
<accession>A0A7S2CUY9</accession>
<dbReference type="GO" id="GO:0009349">
    <property type="term" value="C:riboflavin synthase complex"/>
    <property type="evidence" value="ECO:0007669"/>
    <property type="project" value="UniProtKB-UniRule"/>
</dbReference>
<keyword evidence="5 7" id="KW-0808">Transferase</keyword>
<dbReference type="UniPathway" id="UPA00275">
    <property type="reaction ID" value="UER00404"/>
</dbReference>
<evidence type="ECO:0000256" key="4">
    <source>
        <dbReference type="ARBA" id="ARBA00022619"/>
    </source>
</evidence>
<feature type="region of interest" description="Disordered" evidence="8">
    <location>
        <begin position="201"/>
        <end position="224"/>
    </location>
</feature>
<evidence type="ECO:0000256" key="2">
    <source>
        <dbReference type="ARBA" id="ARBA00007424"/>
    </source>
</evidence>
<comment type="function">
    <text evidence="7">Catalyzes the formation of 6,7-dimethyl-8-ribityllumazine by condensation of 5-amino-6-(D-ribitylamino)uracil with 3,4-dihydroxy-2-butanone 4-phosphate. This is the penultimate step in the biosynthesis of riboflavin.</text>
</comment>
<evidence type="ECO:0000256" key="7">
    <source>
        <dbReference type="RuleBase" id="RU003795"/>
    </source>
</evidence>
<gene>
    <name evidence="10" type="ORF">DSPE1174_LOCUS16785</name>
</gene>
<sequence>MFRRTSSFLLFALVNLQVCVSFAPRHISRRLHAAKHVPKMGAMDISFKELDGSDCRIGIISTRWNPEIINSLQVACKKTLDDVGVKDENIFETQVPGAFELPLAARFLALSGTVDAIVCIGCLIKGDTQHFEYISDSVSSGIMNVGLQTSTPIIFGVLTVNTEQQALDRATGDDNHGISWAQTAVEMALLRKDALGKKPASMGFGSTSRDGESKGKVGSGGFGF</sequence>
<dbReference type="InterPro" id="IPR036467">
    <property type="entry name" value="LS/RS_sf"/>
</dbReference>
<comment type="similarity">
    <text evidence="2 7">Belongs to the DMRL synthase family.</text>
</comment>
<protein>
    <recommendedName>
        <fullName evidence="3 7">6,7-dimethyl-8-ribityllumazine synthase</fullName>
        <shortName evidence="7">DMRL synthase</shortName>
        <ecNumber evidence="3 7">2.5.1.78</ecNumber>
    </recommendedName>
</protein>
<organism evidence="10">
    <name type="scientific">Octactis speculum</name>
    <dbReference type="NCBI Taxonomy" id="3111310"/>
    <lineage>
        <taxon>Eukaryota</taxon>
        <taxon>Sar</taxon>
        <taxon>Stramenopiles</taxon>
        <taxon>Ochrophyta</taxon>
        <taxon>Dictyochophyceae</taxon>
        <taxon>Dictyochales</taxon>
        <taxon>Dictyochaceae</taxon>
        <taxon>Octactis</taxon>
    </lineage>
</organism>
<dbReference type="GO" id="GO:0009231">
    <property type="term" value="P:riboflavin biosynthetic process"/>
    <property type="evidence" value="ECO:0007669"/>
    <property type="project" value="UniProtKB-UniPathway"/>
</dbReference>
<dbReference type="SUPFAM" id="SSF52121">
    <property type="entry name" value="Lumazine synthase"/>
    <property type="match status" value="1"/>
</dbReference>
<evidence type="ECO:0000256" key="3">
    <source>
        <dbReference type="ARBA" id="ARBA00012664"/>
    </source>
</evidence>
<evidence type="ECO:0000313" key="10">
    <source>
        <dbReference type="EMBL" id="CAD9434019.1"/>
    </source>
</evidence>
<evidence type="ECO:0000256" key="5">
    <source>
        <dbReference type="ARBA" id="ARBA00022679"/>
    </source>
</evidence>
<dbReference type="EC" id="2.5.1.78" evidence="3 7"/>
<dbReference type="InterPro" id="IPR034964">
    <property type="entry name" value="LS"/>
</dbReference>
<dbReference type="PANTHER" id="PTHR21058:SF0">
    <property type="entry name" value="6,7-DIMETHYL-8-RIBITYLLUMAZINE SYNTHASE"/>
    <property type="match status" value="1"/>
</dbReference>
<reference evidence="10" key="1">
    <citation type="submission" date="2021-01" db="EMBL/GenBank/DDBJ databases">
        <authorList>
            <person name="Corre E."/>
            <person name="Pelletier E."/>
            <person name="Niang G."/>
            <person name="Scheremetjew M."/>
            <person name="Finn R."/>
            <person name="Kale V."/>
            <person name="Holt S."/>
            <person name="Cochrane G."/>
            <person name="Meng A."/>
            <person name="Brown T."/>
            <person name="Cohen L."/>
        </authorList>
    </citation>
    <scope>NUCLEOTIDE SEQUENCE</scope>
    <source>
        <strain evidence="10">CCMP1381</strain>
    </source>
</reference>
<dbReference type="AlphaFoldDB" id="A0A7S2CUY9"/>
<dbReference type="CDD" id="cd09209">
    <property type="entry name" value="Lumazine_synthase-I"/>
    <property type="match status" value="1"/>
</dbReference>
<dbReference type="GO" id="GO:0000906">
    <property type="term" value="F:6,7-dimethyl-8-ribityllumazine synthase activity"/>
    <property type="evidence" value="ECO:0007669"/>
    <property type="project" value="UniProtKB-EC"/>
</dbReference>
<dbReference type="PANTHER" id="PTHR21058">
    <property type="entry name" value="6,7-DIMETHYL-8-RIBITYLLUMAZINE SYNTHASE DMRL SYNTHASE LUMAZINE SYNTHASE"/>
    <property type="match status" value="1"/>
</dbReference>
<feature type="signal peptide" evidence="9">
    <location>
        <begin position="1"/>
        <end position="21"/>
    </location>
</feature>
<dbReference type="NCBIfam" id="TIGR00114">
    <property type="entry name" value="lumazine-synth"/>
    <property type="match status" value="1"/>
</dbReference>
<dbReference type="InterPro" id="IPR002180">
    <property type="entry name" value="LS/RS"/>
</dbReference>
<comment type="pathway">
    <text evidence="1 7">Cofactor biosynthesis; riboflavin biosynthesis; riboflavin from 2-hydroxy-3-oxobutyl phosphate and 5-amino-6-(D-ribitylamino)uracil: step 1/2.</text>
</comment>
<name>A0A7S2CUY9_9STRA</name>
<dbReference type="Gene3D" id="3.40.50.960">
    <property type="entry name" value="Lumazine/riboflavin synthase"/>
    <property type="match status" value="1"/>
</dbReference>
<dbReference type="Pfam" id="PF00885">
    <property type="entry name" value="DMRL_synthase"/>
    <property type="match status" value="1"/>
</dbReference>
<evidence type="ECO:0000256" key="8">
    <source>
        <dbReference type="SAM" id="MobiDB-lite"/>
    </source>
</evidence>
<keyword evidence="4 7" id="KW-0686">Riboflavin biosynthesis</keyword>
<feature type="chain" id="PRO_5030883633" description="6,7-dimethyl-8-ribityllumazine synthase" evidence="9">
    <location>
        <begin position="22"/>
        <end position="224"/>
    </location>
</feature>